<keyword evidence="2" id="KW-1185">Reference proteome</keyword>
<dbReference type="Gene3D" id="3.40.50.300">
    <property type="entry name" value="P-loop containing nucleotide triphosphate hydrolases"/>
    <property type="match status" value="1"/>
</dbReference>
<dbReference type="Gene3D" id="1.10.8.60">
    <property type="match status" value="1"/>
</dbReference>
<dbReference type="AlphaFoldDB" id="A0A6M1U7H1"/>
<dbReference type="GO" id="GO:0006270">
    <property type="term" value="P:DNA replication initiation"/>
    <property type="evidence" value="ECO:0007669"/>
    <property type="project" value="TreeGrafter"/>
</dbReference>
<organism evidence="1 2">
    <name type="scientific">Paragemmobacter kunshanensis</name>
    <dbReference type="NCBI Taxonomy" id="2583234"/>
    <lineage>
        <taxon>Bacteria</taxon>
        <taxon>Pseudomonadati</taxon>
        <taxon>Pseudomonadota</taxon>
        <taxon>Alphaproteobacteria</taxon>
        <taxon>Rhodobacterales</taxon>
        <taxon>Paracoccaceae</taxon>
        <taxon>Paragemmobacter</taxon>
    </lineage>
</organism>
<dbReference type="SUPFAM" id="SSF52540">
    <property type="entry name" value="P-loop containing nucleoside triphosphate hydrolases"/>
    <property type="match status" value="1"/>
</dbReference>
<comment type="caution">
    <text evidence="1">The sequence shown here is derived from an EMBL/GenBank/DDBJ whole genome shotgun (WGS) entry which is preliminary data.</text>
</comment>
<dbReference type="GO" id="GO:0005886">
    <property type="term" value="C:plasma membrane"/>
    <property type="evidence" value="ECO:0007669"/>
    <property type="project" value="TreeGrafter"/>
</dbReference>
<dbReference type="EMBL" id="JAALFE010000007">
    <property type="protein sequence ID" value="NGQ91043.1"/>
    <property type="molecule type" value="Genomic_DNA"/>
</dbReference>
<dbReference type="PANTHER" id="PTHR30050:SF5">
    <property type="entry name" value="DNAA REGULATORY INACTIVATOR HDA"/>
    <property type="match status" value="1"/>
</dbReference>
<proteinExistence type="predicted"/>
<dbReference type="InterPro" id="IPR027417">
    <property type="entry name" value="P-loop_NTPase"/>
</dbReference>
<protein>
    <submittedName>
        <fullName evidence="1">Chromosomal replication initiator DnaA</fullName>
    </submittedName>
</protein>
<reference evidence="1 2" key="1">
    <citation type="submission" date="2020-02" db="EMBL/GenBank/DDBJ databases">
        <title>Rhodobacter translucens sp. nov., a novel bacterium isolated from activated sludge.</title>
        <authorList>
            <person name="Liu J."/>
        </authorList>
    </citation>
    <scope>NUCLEOTIDE SEQUENCE [LARGE SCALE GENOMIC DNA]</scope>
    <source>
        <strain evidence="1 2">HX-7-19</strain>
    </source>
</reference>
<name>A0A6M1U7H1_9RHOB</name>
<accession>A0A6M1U7H1</accession>
<dbReference type="Proteomes" id="UP000474758">
    <property type="component" value="Unassembled WGS sequence"/>
</dbReference>
<dbReference type="GO" id="GO:0003688">
    <property type="term" value="F:DNA replication origin binding"/>
    <property type="evidence" value="ECO:0007669"/>
    <property type="project" value="TreeGrafter"/>
</dbReference>
<gene>
    <name evidence="1" type="ORF">G5V65_09045</name>
</gene>
<evidence type="ECO:0000313" key="1">
    <source>
        <dbReference type="EMBL" id="NGQ91043.1"/>
    </source>
</evidence>
<dbReference type="RefSeq" id="WP_165049167.1">
    <property type="nucleotide sequence ID" value="NZ_JAALFE010000007.1"/>
</dbReference>
<sequence length="223" mass="23546">MIRQLTFDLPARTAFRREDFFVSPANATALAALDDWRAWPGGKMLLVGPKGSGKTHLARLWAAEAGAACIPASDLATADLPALSAHGAVAVEDAETCAGQAGAEAAFFHLHNLVTQAGHLLVTAAHPPRDWGLSLPDLASRLQAAPVARLEAPDDALLSAVLIKLFADRQITVPPTLIPYLVQRMERSIDAARALVARLDAHALAAGRPITRQLAAELLDPGN</sequence>
<evidence type="ECO:0000313" key="2">
    <source>
        <dbReference type="Proteomes" id="UP000474758"/>
    </source>
</evidence>
<dbReference type="PANTHER" id="PTHR30050">
    <property type="entry name" value="CHROMOSOMAL REPLICATION INITIATOR PROTEIN DNAA"/>
    <property type="match status" value="1"/>
</dbReference>